<sequence length="1828" mass="198033">MENFVLYEEICTWDDQTIYKARRKGTITFLAISCIDKKRRTLVTNHVRFAHGFDHKNILKFHEWYETSNHLWLVMDLCTGGTLDRMLREDKMFPEPALADLGRQLVGGLQFIHSTGVVFADWFPSRLIQMIRTGEIEIPLRSNRKPSKELWDLLCAMLTKNPLRRITLEDVARHPFWQISPPSENALAKSPLGSDSAQRTNSITVLKRSVSMGDSALASAALLQDKKAVGKASVLQKEAVVKKVSTTQTTCPTEASGTKTYNLPMGEANFTLHAQACPVTINREVNDTSRASKTGTGTNNDDLLGASSRRDSKLSTTGDSAQTTPYESHESLHPPLSPVTTDDRMTKSEYVFRESDGSNRPESSRLRHSHLSSKCLALVSAQTRARIALIYPWGDESATLPLETRLAKAQNVYEWKDILASDELEEFGSPHENEKEGDVKRRRSPSCIPQPLGDYDKWMRNPPTTSIRLPGDITQLSPEDLELSSLDEVNIHADALLEVMSDLATSHSPKARPSDYLSYIAWFLAVTTLKHTKGDSKKPNFEANFNNSILRTKHYMNKAVALLKPNTTTGNVRMWICRIIGLLAYRAAFMIKYYGDDPNRQSLIHTLVYEVAPELPVLVTAVVDLLREPASKGVFPLKQAGITALGELLVCEMCIYGQVFSDPAHCGSLPLEGYDVPRAQWQSALLQVIRSLAPANSRSGSASQTRTAFGATQVRPLERGTSSASASASGSSFTVKMTEESVRLAAARALNETVIVVIGCKLARLTQRLDMRELDRSHPGVQLAVSLSASVSSFLECLLTPENVSRVWADGVLGGCGGGADGKASLPAIAAKHPTSQQVAHTSASALAGLIRLRPSLFMCGLIDRNGTAAFMQKFNPSTGSRESQTTTFMACLLSATTIGLLLPLSFRGKPLGSSSLRIGLKSGTPVACRRLLNNPRFMAAITRHFESPHVMLRAKAYLLTAAALDSSTACSDNLVAACEARLPSCLERDLRMTNQHYTPKTLLEEDSVLIDGDESSHEAASMQGSVSVAPELRYLGICVRHLSDLIIYSLVPNICKQIAIAIGAHPAPVARTASKAATKSAKPSAMMTSSTYQERSKRNVASAGAASRLHTGATSNVGASGVSLKTWLPAFSCLPVILASSASVRNSLLLPATDSAFECEGHFCLIEFISKILDHWASTVGTFSGIHQPGSLEHQLLGLLLALAEDMSRQLDVVEGRRADLIKCLLPALARLAVAPVSDSITRAICVKIILDMKNVWCGGGEDNDSVTSSNISLNLPRSPTSRAPGLTRSPLSSDRLNLNNSAVPASRTTAPGHTTSLRGGENKRPSSSSAASTRSSSSRVSSYRPNSFYGKSSSGVSSLRGYRFTPNPKSGVQGPSPEVLLAVVDIVNNLLIPYASRLLDPNEPAPSAYFLRLLLDCLHSPPPPSPAATTTTATTTTPLSPNRHQPCVNSRLLPPVYVAAWRTSGLCARFVHFLAACDAGSHRFSAHCLLALRLLSTLFSDYPHETGLLDLLIEPPIKQKHNIVSVAFAMVVAMGSSILRRGRRDSDVGSTNSPVPKVRSATPSSSRGRPVLLKISAETVGVPHLLAALDLLNVLLTIIADVVRYALLCRQQKQTPNQRPVPSSARSRTNGYGISAYLPKDAESVCAVAEQLLSTARPPNHLPGILASLLEASSPDSLDSEYTPENAEHDNGDVFTCAPQSPAEHLVASATASLASLASLYGGEYCRTALSAAGLRGFAVAIRRRRRRSRTRLLLRILRRLCESDTMCTRRMTSPAAKHLQSAIWRLRSAHDVDGAGDFDTQDAATVRLAGALLERLHSHRGALLL</sequence>
<dbReference type="Gene3D" id="1.10.510.10">
    <property type="entry name" value="Transferase(Phosphotransferase) domain 1"/>
    <property type="match status" value="2"/>
</dbReference>
<feature type="domain" description="Protein kinase" evidence="2">
    <location>
        <begin position="4"/>
        <end position="371"/>
    </location>
</feature>
<feature type="compositionally biased region" description="Polar residues" evidence="1">
    <location>
        <begin position="314"/>
        <end position="326"/>
    </location>
</feature>
<keyword evidence="4" id="KW-1185">Reference proteome</keyword>
<evidence type="ECO:0000256" key="1">
    <source>
        <dbReference type="SAM" id="MobiDB-lite"/>
    </source>
</evidence>
<feature type="compositionally biased region" description="Polar residues" evidence="1">
    <location>
        <begin position="697"/>
        <end position="707"/>
    </location>
</feature>
<feature type="region of interest" description="Disordered" evidence="1">
    <location>
        <begin position="697"/>
        <end position="730"/>
    </location>
</feature>
<feature type="region of interest" description="Disordered" evidence="1">
    <location>
        <begin position="1544"/>
        <end position="1569"/>
    </location>
</feature>
<dbReference type="GO" id="GO:0004672">
    <property type="term" value="F:protein kinase activity"/>
    <property type="evidence" value="ECO:0007669"/>
    <property type="project" value="InterPro"/>
</dbReference>
<feature type="compositionally biased region" description="Low complexity" evidence="1">
    <location>
        <begin position="1328"/>
        <end position="1361"/>
    </location>
</feature>
<feature type="compositionally biased region" description="Low complexity" evidence="1">
    <location>
        <begin position="1429"/>
        <end position="1443"/>
    </location>
</feature>
<dbReference type="InterPro" id="IPR000719">
    <property type="entry name" value="Prot_kinase_dom"/>
</dbReference>
<dbReference type="EMBL" id="UXSR01005437">
    <property type="protein sequence ID" value="VDD82002.1"/>
    <property type="molecule type" value="Genomic_DNA"/>
</dbReference>
<dbReference type="Pfam" id="PF00069">
    <property type="entry name" value="Pkinase"/>
    <property type="match status" value="1"/>
</dbReference>
<proteinExistence type="predicted"/>
<evidence type="ECO:0000313" key="3">
    <source>
        <dbReference type="EMBL" id="VDD82002.1"/>
    </source>
</evidence>
<feature type="compositionally biased region" description="Polar residues" evidence="1">
    <location>
        <begin position="1291"/>
        <end position="1319"/>
    </location>
</feature>
<feature type="compositionally biased region" description="Polar residues" evidence="1">
    <location>
        <begin position="1269"/>
        <end position="1283"/>
    </location>
</feature>
<dbReference type="SUPFAM" id="SSF56112">
    <property type="entry name" value="Protein kinase-like (PK-like)"/>
    <property type="match status" value="1"/>
</dbReference>
<dbReference type="PANTHER" id="PTHR46240">
    <property type="entry name" value="SER/THR PROTEIN KINASE ULK4"/>
    <property type="match status" value="1"/>
</dbReference>
<dbReference type="GO" id="GO:0005524">
    <property type="term" value="F:ATP binding"/>
    <property type="evidence" value="ECO:0007669"/>
    <property type="project" value="InterPro"/>
</dbReference>
<protein>
    <recommendedName>
        <fullName evidence="2">Protein kinase domain-containing protein</fullName>
    </recommendedName>
</protein>
<feature type="region of interest" description="Disordered" evidence="1">
    <location>
        <begin position="288"/>
        <end position="345"/>
    </location>
</feature>
<accession>A0A0R3UKA8</accession>
<evidence type="ECO:0000259" key="2">
    <source>
        <dbReference type="PROSITE" id="PS50011"/>
    </source>
</evidence>
<feature type="compositionally biased region" description="Basic and acidic residues" evidence="1">
    <location>
        <begin position="428"/>
        <end position="439"/>
    </location>
</feature>
<organism evidence="3 4">
    <name type="scientific">Mesocestoides corti</name>
    <name type="common">Flatworm</name>
    <dbReference type="NCBI Taxonomy" id="53468"/>
    <lineage>
        <taxon>Eukaryota</taxon>
        <taxon>Metazoa</taxon>
        <taxon>Spiralia</taxon>
        <taxon>Lophotrochozoa</taxon>
        <taxon>Platyhelminthes</taxon>
        <taxon>Cestoda</taxon>
        <taxon>Eucestoda</taxon>
        <taxon>Cyclophyllidea</taxon>
        <taxon>Mesocestoididae</taxon>
        <taxon>Mesocestoides</taxon>
    </lineage>
</organism>
<evidence type="ECO:0000313" key="4">
    <source>
        <dbReference type="Proteomes" id="UP000267029"/>
    </source>
</evidence>
<feature type="region of interest" description="Disordered" evidence="1">
    <location>
        <begin position="426"/>
        <end position="461"/>
    </location>
</feature>
<reference evidence="3 4" key="1">
    <citation type="submission" date="2018-10" db="EMBL/GenBank/DDBJ databases">
        <authorList>
            <consortium name="Pathogen Informatics"/>
        </authorList>
    </citation>
    <scope>NUCLEOTIDE SEQUENCE [LARGE SCALE GENOMIC DNA]</scope>
</reference>
<dbReference type="Proteomes" id="UP000267029">
    <property type="component" value="Unassembled WGS sequence"/>
</dbReference>
<feature type="region of interest" description="Disordered" evidence="1">
    <location>
        <begin position="1425"/>
        <end position="1445"/>
    </location>
</feature>
<dbReference type="STRING" id="53468.A0A0R3UKA8"/>
<feature type="region of interest" description="Disordered" evidence="1">
    <location>
        <begin position="1269"/>
        <end position="1361"/>
    </location>
</feature>
<dbReference type="InterPro" id="IPR011009">
    <property type="entry name" value="Kinase-like_dom_sf"/>
</dbReference>
<dbReference type="OrthoDB" id="24822at2759"/>
<feature type="compositionally biased region" description="Polar residues" evidence="1">
    <location>
        <begin position="288"/>
        <end position="301"/>
    </location>
</feature>
<dbReference type="PANTHER" id="PTHR46240:SF1">
    <property type="entry name" value="SERINE_THREONINE-PROTEIN KINASE ULK4"/>
    <property type="match status" value="1"/>
</dbReference>
<dbReference type="SMART" id="SM00220">
    <property type="entry name" value="S_TKc"/>
    <property type="match status" value="1"/>
</dbReference>
<gene>
    <name evidence="3" type="ORF">MCOS_LOCUS8005</name>
</gene>
<dbReference type="InterPro" id="IPR045906">
    <property type="entry name" value="ULK4"/>
</dbReference>
<dbReference type="PROSITE" id="PS50011">
    <property type="entry name" value="PROTEIN_KINASE_DOM"/>
    <property type="match status" value="1"/>
</dbReference>
<name>A0A0R3UKA8_MESCO</name>